<gene>
    <name evidence="1" type="ORF">RDWZM_008155</name>
</gene>
<comment type="caution">
    <text evidence="1">The sequence shown here is derived from an EMBL/GenBank/DDBJ whole genome shotgun (WGS) entry which is preliminary data.</text>
</comment>
<sequence length="72" mass="8327">MNTECTLIEDYSVGGDSEVGRASRRGRRCYLNENYSKRSIANKIDPHLRRVAIRHRCITPTSASSHQIRFYL</sequence>
<proteinExistence type="predicted"/>
<protein>
    <submittedName>
        <fullName evidence="1">Uncharacterized protein</fullName>
    </submittedName>
</protein>
<evidence type="ECO:0000313" key="1">
    <source>
        <dbReference type="EMBL" id="KAJ6216998.1"/>
    </source>
</evidence>
<name>A0A9Q0RIL6_BLOTA</name>
<dbReference type="AlphaFoldDB" id="A0A9Q0RIL6"/>
<organism evidence="1 2">
    <name type="scientific">Blomia tropicalis</name>
    <name type="common">Mite</name>
    <dbReference type="NCBI Taxonomy" id="40697"/>
    <lineage>
        <taxon>Eukaryota</taxon>
        <taxon>Metazoa</taxon>
        <taxon>Ecdysozoa</taxon>
        <taxon>Arthropoda</taxon>
        <taxon>Chelicerata</taxon>
        <taxon>Arachnida</taxon>
        <taxon>Acari</taxon>
        <taxon>Acariformes</taxon>
        <taxon>Sarcoptiformes</taxon>
        <taxon>Astigmata</taxon>
        <taxon>Glycyphagoidea</taxon>
        <taxon>Echimyopodidae</taxon>
        <taxon>Blomia</taxon>
    </lineage>
</organism>
<dbReference type="EMBL" id="JAPWDV010000003">
    <property type="protein sequence ID" value="KAJ6216998.1"/>
    <property type="molecule type" value="Genomic_DNA"/>
</dbReference>
<feature type="non-terminal residue" evidence="1">
    <location>
        <position position="72"/>
    </location>
</feature>
<reference evidence="1" key="1">
    <citation type="submission" date="2022-12" db="EMBL/GenBank/DDBJ databases">
        <title>Genome assemblies of Blomia tropicalis.</title>
        <authorList>
            <person name="Cui Y."/>
        </authorList>
    </citation>
    <scope>NUCLEOTIDE SEQUENCE</scope>
    <source>
        <tissue evidence="1">Adult mites</tissue>
    </source>
</reference>
<evidence type="ECO:0000313" key="2">
    <source>
        <dbReference type="Proteomes" id="UP001142055"/>
    </source>
</evidence>
<keyword evidence="2" id="KW-1185">Reference proteome</keyword>
<accession>A0A9Q0RIL6</accession>
<dbReference type="Proteomes" id="UP001142055">
    <property type="component" value="Chromosome 3"/>
</dbReference>